<evidence type="ECO:0000313" key="3">
    <source>
        <dbReference type="Proteomes" id="UP000325081"/>
    </source>
</evidence>
<dbReference type="PANTHER" id="PTHR31642:SF259">
    <property type="entry name" value="PROTEIN ECERIFERUM 2"/>
    <property type="match status" value="1"/>
</dbReference>
<keyword evidence="2" id="KW-0808">Transferase</keyword>
<keyword evidence="3" id="KW-1185">Reference proteome</keyword>
<dbReference type="OrthoDB" id="1862401at2759"/>
<name>A0A5A7QR40_STRAF</name>
<comment type="caution">
    <text evidence="2">The sequence shown here is derived from an EMBL/GenBank/DDBJ whole genome shotgun (WGS) entry which is preliminary data.</text>
</comment>
<reference evidence="3" key="1">
    <citation type="journal article" date="2019" name="Curr. Biol.">
        <title>Genome Sequence of Striga asiatica Provides Insight into the Evolution of Plant Parasitism.</title>
        <authorList>
            <person name="Yoshida S."/>
            <person name="Kim S."/>
            <person name="Wafula E.K."/>
            <person name="Tanskanen J."/>
            <person name="Kim Y.M."/>
            <person name="Honaas L."/>
            <person name="Yang Z."/>
            <person name="Spallek T."/>
            <person name="Conn C.E."/>
            <person name="Ichihashi Y."/>
            <person name="Cheong K."/>
            <person name="Cui S."/>
            <person name="Der J.P."/>
            <person name="Gundlach H."/>
            <person name="Jiao Y."/>
            <person name="Hori C."/>
            <person name="Ishida J.K."/>
            <person name="Kasahara H."/>
            <person name="Kiba T."/>
            <person name="Kim M.S."/>
            <person name="Koo N."/>
            <person name="Laohavisit A."/>
            <person name="Lee Y.H."/>
            <person name="Lumba S."/>
            <person name="McCourt P."/>
            <person name="Mortimer J.C."/>
            <person name="Mutuku J.M."/>
            <person name="Nomura T."/>
            <person name="Sasaki-Sekimoto Y."/>
            <person name="Seto Y."/>
            <person name="Wang Y."/>
            <person name="Wakatake T."/>
            <person name="Sakakibara H."/>
            <person name="Demura T."/>
            <person name="Yamaguchi S."/>
            <person name="Yoneyama K."/>
            <person name="Manabe R.I."/>
            <person name="Nelson D.C."/>
            <person name="Schulman A.H."/>
            <person name="Timko M.P."/>
            <person name="dePamphilis C.W."/>
            <person name="Choi D."/>
            <person name="Shirasu K."/>
        </authorList>
    </citation>
    <scope>NUCLEOTIDE SEQUENCE [LARGE SCALE GENOMIC DNA]</scope>
    <source>
        <strain evidence="3">cv. UVA1</strain>
    </source>
</reference>
<dbReference type="Pfam" id="PF02458">
    <property type="entry name" value="Transferase"/>
    <property type="match status" value="1"/>
</dbReference>
<dbReference type="PANTHER" id="PTHR31642">
    <property type="entry name" value="TRICHOTHECENE 3-O-ACETYLTRANSFERASE"/>
    <property type="match status" value="1"/>
</dbReference>
<organism evidence="2 3">
    <name type="scientific">Striga asiatica</name>
    <name type="common">Asiatic witchweed</name>
    <name type="synonym">Buchnera asiatica</name>
    <dbReference type="NCBI Taxonomy" id="4170"/>
    <lineage>
        <taxon>Eukaryota</taxon>
        <taxon>Viridiplantae</taxon>
        <taxon>Streptophyta</taxon>
        <taxon>Embryophyta</taxon>
        <taxon>Tracheophyta</taxon>
        <taxon>Spermatophyta</taxon>
        <taxon>Magnoliopsida</taxon>
        <taxon>eudicotyledons</taxon>
        <taxon>Gunneridae</taxon>
        <taxon>Pentapetalae</taxon>
        <taxon>asterids</taxon>
        <taxon>lamiids</taxon>
        <taxon>Lamiales</taxon>
        <taxon>Orobanchaceae</taxon>
        <taxon>Buchnereae</taxon>
        <taxon>Striga</taxon>
    </lineage>
</organism>
<sequence>MASPIESDQSLIFDIKLSTVVPASITGEDKVREFTAADLAVKLHHITTVHFFSPEAAAGLSVQDLKAPMFQWLQLYYPISGRIRRHKAGGRPFVKCNDSGVRIVEAKCATTVEKWLAAEGSHGRLVYRQPMLARDLGFTPLVILQVRTYATSDHIPTNACGLNYLFRNN</sequence>
<evidence type="ECO:0000256" key="1">
    <source>
        <dbReference type="ARBA" id="ARBA00009861"/>
    </source>
</evidence>
<dbReference type="Gene3D" id="3.30.559.10">
    <property type="entry name" value="Chloramphenicol acetyltransferase-like domain"/>
    <property type="match status" value="1"/>
</dbReference>
<protein>
    <submittedName>
        <fullName evidence="2">HXXXD-type acyl-transferase family protein</fullName>
    </submittedName>
</protein>
<dbReference type="InterPro" id="IPR023213">
    <property type="entry name" value="CAT-like_dom_sf"/>
</dbReference>
<accession>A0A5A7QR40</accession>
<comment type="similarity">
    <text evidence="1">Belongs to the plant acyltransferase family.</text>
</comment>
<proteinExistence type="inferred from homology"/>
<dbReference type="InterPro" id="IPR050317">
    <property type="entry name" value="Plant_Fungal_Acyltransferase"/>
</dbReference>
<gene>
    <name evidence="2" type="ORF">STAS_24928</name>
</gene>
<dbReference type="AlphaFoldDB" id="A0A5A7QR40"/>
<evidence type="ECO:0000313" key="2">
    <source>
        <dbReference type="EMBL" id="GER47803.1"/>
    </source>
</evidence>
<dbReference type="Proteomes" id="UP000325081">
    <property type="component" value="Unassembled WGS sequence"/>
</dbReference>
<dbReference type="EMBL" id="BKCP01008070">
    <property type="protein sequence ID" value="GER47803.1"/>
    <property type="molecule type" value="Genomic_DNA"/>
</dbReference>
<dbReference type="GO" id="GO:0016747">
    <property type="term" value="F:acyltransferase activity, transferring groups other than amino-acyl groups"/>
    <property type="evidence" value="ECO:0007669"/>
    <property type="project" value="TreeGrafter"/>
</dbReference>